<dbReference type="Proteomes" id="UP001239111">
    <property type="component" value="Chromosome 3"/>
</dbReference>
<gene>
    <name evidence="1" type="ORF">QAD02_000808</name>
</gene>
<proteinExistence type="predicted"/>
<keyword evidence="2" id="KW-1185">Reference proteome</keyword>
<reference evidence="1" key="1">
    <citation type="submission" date="2023-04" db="EMBL/GenBank/DDBJ databases">
        <title>A chromosome-level genome assembly of the parasitoid wasp Eretmocerus hayati.</title>
        <authorList>
            <person name="Zhong Y."/>
            <person name="Liu S."/>
            <person name="Liu Y."/>
        </authorList>
    </citation>
    <scope>NUCLEOTIDE SEQUENCE</scope>
    <source>
        <strain evidence="1">ZJU_SS_LIU_2023</strain>
    </source>
</reference>
<organism evidence="1 2">
    <name type="scientific">Eretmocerus hayati</name>
    <dbReference type="NCBI Taxonomy" id="131215"/>
    <lineage>
        <taxon>Eukaryota</taxon>
        <taxon>Metazoa</taxon>
        <taxon>Ecdysozoa</taxon>
        <taxon>Arthropoda</taxon>
        <taxon>Hexapoda</taxon>
        <taxon>Insecta</taxon>
        <taxon>Pterygota</taxon>
        <taxon>Neoptera</taxon>
        <taxon>Endopterygota</taxon>
        <taxon>Hymenoptera</taxon>
        <taxon>Apocrita</taxon>
        <taxon>Proctotrupomorpha</taxon>
        <taxon>Chalcidoidea</taxon>
        <taxon>Aphelinidae</taxon>
        <taxon>Aphelininae</taxon>
        <taxon>Eretmocerus</taxon>
    </lineage>
</organism>
<protein>
    <submittedName>
        <fullName evidence="1">Uncharacterized protein</fullName>
    </submittedName>
</protein>
<sequence>MCQPSPFFSRERFTLKPRSKEQLTHLYGWKVAPEGGRLEKRAEQLKAIVGIDRCARFERQSRVGRCRAESMRLSFKFLVTHVCLSLQQYKDFSRSTSAATDIVTASTADDDNV</sequence>
<accession>A0ACC2NE92</accession>
<name>A0ACC2NE92_9HYME</name>
<evidence type="ECO:0000313" key="2">
    <source>
        <dbReference type="Proteomes" id="UP001239111"/>
    </source>
</evidence>
<evidence type="ECO:0000313" key="1">
    <source>
        <dbReference type="EMBL" id="KAJ8669549.1"/>
    </source>
</evidence>
<comment type="caution">
    <text evidence="1">The sequence shown here is derived from an EMBL/GenBank/DDBJ whole genome shotgun (WGS) entry which is preliminary data.</text>
</comment>
<dbReference type="EMBL" id="CM056743">
    <property type="protein sequence ID" value="KAJ8669549.1"/>
    <property type="molecule type" value="Genomic_DNA"/>
</dbReference>